<reference evidence="1" key="1">
    <citation type="submission" date="2023-11" db="EMBL/GenBank/DDBJ databases">
        <authorList>
            <person name="Poullet M."/>
        </authorList>
    </citation>
    <scope>NUCLEOTIDE SEQUENCE</scope>
    <source>
        <strain evidence="1">E1834</strain>
    </source>
</reference>
<gene>
    <name evidence="1" type="ORF">MENTE1834_LOCUS14418</name>
</gene>
<evidence type="ECO:0000313" key="1">
    <source>
        <dbReference type="EMBL" id="CAK5054461.1"/>
    </source>
</evidence>
<dbReference type="EMBL" id="CAVMJV010000015">
    <property type="protein sequence ID" value="CAK5054461.1"/>
    <property type="molecule type" value="Genomic_DNA"/>
</dbReference>
<evidence type="ECO:0000313" key="2">
    <source>
        <dbReference type="Proteomes" id="UP001497535"/>
    </source>
</evidence>
<proteinExistence type="predicted"/>
<accession>A0ACB0YMY2</accession>
<organism evidence="1 2">
    <name type="scientific">Meloidogyne enterolobii</name>
    <name type="common">Root-knot nematode worm</name>
    <name type="synonym">Meloidogyne mayaguensis</name>
    <dbReference type="NCBI Taxonomy" id="390850"/>
    <lineage>
        <taxon>Eukaryota</taxon>
        <taxon>Metazoa</taxon>
        <taxon>Ecdysozoa</taxon>
        <taxon>Nematoda</taxon>
        <taxon>Chromadorea</taxon>
        <taxon>Rhabditida</taxon>
        <taxon>Tylenchina</taxon>
        <taxon>Tylenchomorpha</taxon>
        <taxon>Tylenchoidea</taxon>
        <taxon>Meloidogynidae</taxon>
        <taxon>Meloidogyninae</taxon>
        <taxon>Meloidogyne</taxon>
    </lineage>
</organism>
<comment type="caution">
    <text evidence="1">The sequence shown here is derived from an EMBL/GenBank/DDBJ whole genome shotgun (WGS) entry which is preliminary data.</text>
</comment>
<dbReference type="Proteomes" id="UP001497535">
    <property type="component" value="Unassembled WGS sequence"/>
</dbReference>
<protein>
    <submittedName>
        <fullName evidence="1">Uncharacterized protein</fullName>
    </submittedName>
</protein>
<sequence>MVKGTGSDPVQVNKFLFSLSFFWKSFHVISQSFFCFFFITTNKLYFHIPTQIHLFADSFPFSLWVSVNFFYFFKVGIFVYKIKGNQ</sequence>
<name>A0ACB0YMY2_MELEN</name>
<keyword evidence="2" id="KW-1185">Reference proteome</keyword>